<accession>A0A6L2NC92</accession>
<evidence type="ECO:0008006" key="3">
    <source>
        <dbReference type="Google" id="ProtNLM"/>
    </source>
</evidence>
<comment type="caution">
    <text evidence="2">The sequence shown here is derived from an EMBL/GenBank/DDBJ whole genome shotgun (WGS) entry which is preliminary data.</text>
</comment>
<feature type="region of interest" description="Disordered" evidence="1">
    <location>
        <begin position="524"/>
        <end position="554"/>
    </location>
</feature>
<name>A0A6L2NC92_TANCI</name>
<organism evidence="2">
    <name type="scientific">Tanacetum cinerariifolium</name>
    <name type="common">Dalmatian daisy</name>
    <name type="synonym">Chrysanthemum cinerariifolium</name>
    <dbReference type="NCBI Taxonomy" id="118510"/>
    <lineage>
        <taxon>Eukaryota</taxon>
        <taxon>Viridiplantae</taxon>
        <taxon>Streptophyta</taxon>
        <taxon>Embryophyta</taxon>
        <taxon>Tracheophyta</taxon>
        <taxon>Spermatophyta</taxon>
        <taxon>Magnoliopsida</taxon>
        <taxon>eudicotyledons</taxon>
        <taxon>Gunneridae</taxon>
        <taxon>Pentapetalae</taxon>
        <taxon>asterids</taxon>
        <taxon>campanulids</taxon>
        <taxon>Asterales</taxon>
        <taxon>Asteraceae</taxon>
        <taxon>Asteroideae</taxon>
        <taxon>Anthemideae</taxon>
        <taxon>Anthemidinae</taxon>
        <taxon>Tanacetum</taxon>
    </lineage>
</organism>
<protein>
    <recommendedName>
        <fullName evidence="3">Pre-mRNA splicing Prp18-interacting factor</fullName>
    </recommendedName>
</protein>
<dbReference type="EMBL" id="BKCJ010008640">
    <property type="protein sequence ID" value="GEU83219.1"/>
    <property type="molecule type" value="Genomic_DNA"/>
</dbReference>
<feature type="compositionally biased region" description="Polar residues" evidence="1">
    <location>
        <begin position="524"/>
        <end position="538"/>
    </location>
</feature>
<gene>
    <name evidence="2" type="ORF">Tci_055197</name>
</gene>
<dbReference type="AlphaFoldDB" id="A0A6L2NC92"/>
<reference evidence="2" key="1">
    <citation type="journal article" date="2019" name="Sci. Rep.">
        <title>Draft genome of Tanacetum cinerariifolium, the natural source of mosquito coil.</title>
        <authorList>
            <person name="Yamashiro T."/>
            <person name="Shiraishi A."/>
            <person name="Satake H."/>
            <person name="Nakayama K."/>
        </authorList>
    </citation>
    <scope>NUCLEOTIDE SEQUENCE</scope>
</reference>
<evidence type="ECO:0000313" key="2">
    <source>
        <dbReference type="EMBL" id="GEU83219.1"/>
    </source>
</evidence>
<sequence length="657" mass="74979">MSPFVLCVGCGTTLYGFSPCRWCTYERCGNDLLNGFCSLCNSRNSCVYDPKPNSFDFPPDSYHPSHPTYETYSGDSCENDCHLGYDCPPQFPLNYEPEPAYIQNYTSYPHDSPSFPQQYLCCDNCGGTHETFQCQPMNQDFCNSNSFGFDQSQPPQSPVIYPPPQETSIKTLYDQENKINYVQTFLRKFNRYSFFETPKVLLLAWDRVFEIKNAFVNKQYKPEDLQELFRKLFNDVQNIHEELAEYIDTPGWNCPAFDDDDDDVDYTIAITPVLSTKEPDNSLSMGDEHLDTTPEMKPDEIIKSGIEELVPILNENEVTLEDKECDVPVCENSPICDDHFEIFSDSNNDDDISIDDDSFEDIEYVEASLSDPETVSVVEENVVYQEEEEVNFEDFSQIQDVILCEKLLSMNRLIANIESLNDNPTPDLVHNSSMRSGNTTTHANDSLPECDSFCFEIEPDQDKLINVVKNDIPDDSTNDPLLEEADLFLASNNSIPPGIENFGDDSEGDIRFLKALLSDDSIPFPNNESSESDFNNPSVPQPPQEQPDADFEPDSGDEILVVMKNNNNLECLNPRDEFDDDYFSFMFVIYSKMFLSFLSAESEDTIFDPGIAIYRFYLFKPGLSHRCGTFKKFNTHQSHLDESPMEMFLSTCFPSDQ</sequence>
<proteinExistence type="predicted"/>
<evidence type="ECO:0000256" key="1">
    <source>
        <dbReference type="SAM" id="MobiDB-lite"/>
    </source>
</evidence>